<evidence type="ECO:0000256" key="8">
    <source>
        <dbReference type="ARBA" id="ARBA00023055"/>
    </source>
</evidence>
<dbReference type="GO" id="GO:0000422">
    <property type="term" value="P:autophagy of mitochondrion"/>
    <property type="evidence" value="ECO:0007669"/>
    <property type="project" value="TreeGrafter"/>
</dbReference>
<evidence type="ECO:0000313" key="13">
    <source>
        <dbReference type="EMBL" id="CAF4184305.1"/>
    </source>
</evidence>
<feature type="non-terminal residue" evidence="13">
    <location>
        <position position="122"/>
    </location>
</feature>
<feature type="domain" description="Chorein N-terminal" evidence="12">
    <location>
        <begin position="2"/>
        <end position="107"/>
    </location>
</feature>
<evidence type="ECO:0000313" key="14">
    <source>
        <dbReference type="Proteomes" id="UP000663881"/>
    </source>
</evidence>
<evidence type="ECO:0000256" key="11">
    <source>
        <dbReference type="ARBA" id="ARBA00024615"/>
    </source>
</evidence>
<dbReference type="InterPro" id="IPR026849">
    <property type="entry name" value="ATG2"/>
</dbReference>
<evidence type="ECO:0000256" key="10">
    <source>
        <dbReference type="ARBA" id="ARBA00024479"/>
    </source>
</evidence>
<keyword evidence="6" id="KW-0256">Endoplasmic reticulum</keyword>
<sequence>MVLKNLVRYIINKYLKDYIEQLDYEKLKLDLKNGHVCLEKLHLKPEALVDLSLPVTVAVGYLEKLILTISWTNLYNNPTKVFIDGLYMLIVPKNEVRRDFTEYYDDKMQRVQRKVDNLRKAI</sequence>
<comment type="subcellular location">
    <subcellularLocation>
        <location evidence="1">Endoplasmic reticulum membrane</location>
        <topology evidence="1">Peripheral membrane protein</topology>
    </subcellularLocation>
    <subcellularLocation>
        <location evidence="2">Preautophagosomal structure membrane</location>
        <topology evidence="2">Peripheral membrane protein</topology>
    </subcellularLocation>
</comment>
<keyword evidence="7" id="KW-0072">Autophagy</keyword>
<dbReference type="Pfam" id="PF12624">
    <property type="entry name" value="VPS13_N"/>
    <property type="match status" value="1"/>
</dbReference>
<dbReference type="AlphaFoldDB" id="A0A820AJL1"/>
<evidence type="ECO:0000256" key="4">
    <source>
        <dbReference type="ARBA" id="ARBA00018070"/>
    </source>
</evidence>
<dbReference type="GO" id="GO:0043495">
    <property type="term" value="F:protein-membrane adaptor activity"/>
    <property type="evidence" value="ECO:0007669"/>
    <property type="project" value="TreeGrafter"/>
</dbReference>
<evidence type="ECO:0000259" key="12">
    <source>
        <dbReference type="Pfam" id="PF12624"/>
    </source>
</evidence>
<dbReference type="GO" id="GO:0061908">
    <property type="term" value="C:phagophore"/>
    <property type="evidence" value="ECO:0007669"/>
    <property type="project" value="TreeGrafter"/>
</dbReference>
<evidence type="ECO:0000256" key="5">
    <source>
        <dbReference type="ARBA" id="ARBA00022448"/>
    </source>
</evidence>
<dbReference type="GO" id="GO:0034727">
    <property type="term" value="P:piecemeal microautophagy of the nucleus"/>
    <property type="evidence" value="ECO:0007669"/>
    <property type="project" value="TreeGrafter"/>
</dbReference>
<comment type="catalytic activity">
    <reaction evidence="11">
        <text>a 1,2-diacyl-sn-glycero-3-phosphoethanolamine(in) = a 1,2-diacyl-sn-glycero-3-phosphoethanolamine(out)</text>
        <dbReference type="Rhea" id="RHEA:38895"/>
        <dbReference type="ChEBI" id="CHEBI:64612"/>
    </reaction>
</comment>
<dbReference type="PANTHER" id="PTHR13190:SF1">
    <property type="entry name" value="AUTOPHAGY-RELATED 2, ISOFORM A"/>
    <property type="match status" value="1"/>
</dbReference>
<comment type="similarity">
    <text evidence="3">Belongs to the ATG2 family.</text>
</comment>
<dbReference type="EMBL" id="CAJOAY010008322">
    <property type="protein sequence ID" value="CAF4184305.1"/>
    <property type="molecule type" value="Genomic_DNA"/>
</dbReference>
<evidence type="ECO:0000256" key="3">
    <source>
        <dbReference type="ARBA" id="ARBA00009714"/>
    </source>
</evidence>
<dbReference type="GO" id="GO:0032266">
    <property type="term" value="F:phosphatidylinositol-3-phosphate binding"/>
    <property type="evidence" value="ECO:0007669"/>
    <property type="project" value="TreeGrafter"/>
</dbReference>
<comment type="catalytic activity">
    <reaction evidence="10">
        <text>a 1,2-diacyl-sn-glycero-3-phospho-L-serine(in) = a 1,2-diacyl-sn-glycero-3-phospho-L-serine(out)</text>
        <dbReference type="Rhea" id="RHEA:38663"/>
        <dbReference type="ChEBI" id="CHEBI:57262"/>
    </reaction>
</comment>
<evidence type="ECO:0000256" key="6">
    <source>
        <dbReference type="ARBA" id="ARBA00022824"/>
    </source>
</evidence>
<proteinExistence type="inferred from homology"/>
<dbReference type="GO" id="GO:0061709">
    <property type="term" value="P:reticulophagy"/>
    <property type="evidence" value="ECO:0007669"/>
    <property type="project" value="TreeGrafter"/>
</dbReference>
<accession>A0A820AJL1</accession>
<dbReference type="GO" id="GO:0006869">
    <property type="term" value="P:lipid transport"/>
    <property type="evidence" value="ECO:0007669"/>
    <property type="project" value="UniProtKB-KW"/>
</dbReference>
<keyword evidence="5" id="KW-0813">Transport</keyword>
<name>A0A820AJL1_9BILA</name>
<dbReference type="GO" id="GO:0034045">
    <property type="term" value="C:phagophore assembly site membrane"/>
    <property type="evidence" value="ECO:0007669"/>
    <property type="project" value="UniProtKB-SubCell"/>
</dbReference>
<dbReference type="GO" id="GO:0000045">
    <property type="term" value="P:autophagosome assembly"/>
    <property type="evidence" value="ECO:0007669"/>
    <property type="project" value="TreeGrafter"/>
</dbReference>
<evidence type="ECO:0000256" key="2">
    <source>
        <dbReference type="ARBA" id="ARBA00004623"/>
    </source>
</evidence>
<keyword evidence="9" id="KW-0472">Membrane</keyword>
<dbReference type="GO" id="GO:0005789">
    <property type="term" value="C:endoplasmic reticulum membrane"/>
    <property type="evidence" value="ECO:0007669"/>
    <property type="project" value="UniProtKB-SubCell"/>
</dbReference>
<evidence type="ECO:0000256" key="1">
    <source>
        <dbReference type="ARBA" id="ARBA00004406"/>
    </source>
</evidence>
<dbReference type="GO" id="GO:0061723">
    <property type="term" value="P:glycophagy"/>
    <property type="evidence" value="ECO:0007669"/>
    <property type="project" value="TreeGrafter"/>
</dbReference>
<organism evidence="13 14">
    <name type="scientific">Adineta steineri</name>
    <dbReference type="NCBI Taxonomy" id="433720"/>
    <lineage>
        <taxon>Eukaryota</taxon>
        <taxon>Metazoa</taxon>
        <taxon>Spiralia</taxon>
        <taxon>Gnathifera</taxon>
        <taxon>Rotifera</taxon>
        <taxon>Eurotatoria</taxon>
        <taxon>Bdelloidea</taxon>
        <taxon>Adinetida</taxon>
        <taxon>Adinetidae</taxon>
        <taxon>Adineta</taxon>
    </lineage>
</organism>
<comment type="caution">
    <text evidence="13">The sequence shown here is derived from an EMBL/GenBank/DDBJ whole genome shotgun (WGS) entry which is preliminary data.</text>
</comment>
<dbReference type="InterPro" id="IPR026854">
    <property type="entry name" value="VPS13_N"/>
</dbReference>
<evidence type="ECO:0000256" key="9">
    <source>
        <dbReference type="ARBA" id="ARBA00023136"/>
    </source>
</evidence>
<keyword evidence="8" id="KW-0445">Lipid transport</keyword>
<dbReference type="Proteomes" id="UP000663881">
    <property type="component" value="Unassembled WGS sequence"/>
</dbReference>
<dbReference type="PANTHER" id="PTHR13190">
    <property type="entry name" value="AUTOPHAGY-RELATED 2, ISOFORM A"/>
    <property type="match status" value="1"/>
</dbReference>
<evidence type="ECO:0000256" key="7">
    <source>
        <dbReference type="ARBA" id="ARBA00023006"/>
    </source>
</evidence>
<reference evidence="13" key="1">
    <citation type="submission" date="2021-02" db="EMBL/GenBank/DDBJ databases">
        <authorList>
            <person name="Nowell W R."/>
        </authorList>
    </citation>
    <scope>NUCLEOTIDE SEQUENCE</scope>
</reference>
<protein>
    <recommendedName>
        <fullName evidence="4">Autophagy-related protein 2</fullName>
    </recommendedName>
</protein>
<gene>
    <name evidence="13" type="ORF">OKA104_LOCUS40059</name>
</gene>